<dbReference type="PRINTS" id="PR01035">
    <property type="entry name" value="TCRTETA"/>
</dbReference>
<dbReference type="Gene3D" id="1.20.1250.20">
    <property type="entry name" value="MFS general substrate transporter like domains"/>
    <property type="match status" value="2"/>
</dbReference>
<dbReference type="Pfam" id="PF07690">
    <property type="entry name" value="MFS_1"/>
    <property type="match status" value="1"/>
</dbReference>
<dbReference type="PANTHER" id="PTHR43414:SF6">
    <property type="entry name" value="MULTIDRUG RESISTANCE PROTEIN MDTG"/>
    <property type="match status" value="1"/>
</dbReference>
<dbReference type="SUPFAM" id="SSF103473">
    <property type="entry name" value="MFS general substrate transporter"/>
    <property type="match status" value="1"/>
</dbReference>
<name>A0ABU3P242_9FIRM</name>
<dbReference type="InterPro" id="IPR020846">
    <property type="entry name" value="MFS_dom"/>
</dbReference>
<evidence type="ECO:0000256" key="4">
    <source>
        <dbReference type="ARBA" id="ARBA00022692"/>
    </source>
</evidence>
<protein>
    <submittedName>
        <fullName evidence="9">MFS transporter</fullName>
    </submittedName>
</protein>
<keyword evidence="2" id="KW-0813">Transport</keyword>
<dbReference type="EMBL" id="JAUOZS010000001">
    <property type="protein sequence ID" value="MDT8903112.1"/>
    <property type="molecule type" value="Genomic_DNA"/>
</dbReference>
<dbReference type="Proteomes" id="UP001254848">
    <property type="component" value="Unassembled WGS sequence"/>
</dbReference>
<feature type="transmembrane region" description="Helical" evidence="7">
    <location>
        <begin position="106"/>
        <end position="127"/>
    </location>
</feature>
<feature type="domain" description="Major facilitator superfamily (MFS) profile" evidence="8">
    <location>
        <begin position="1"/>
        <end position="397"/>
    </location>
</feature>
<evidence type="ECO:0000313" key="10">
    <source>
        <dbReference type="Proteomes" id="UP001254848"/>
    </source>
</evidence>
<evidence type="ECO:0000259" key="8">
    <source>
        <dbReference type="PROSITE" id="PS50850"/>
    </source>
</evidence>
<keyword evidence="4 7" id="KW-0812">Transmembrane</keyword>
<evidence type="ECO:0000256" key="1">
    <source>
        <dbReference type="ARBA" id="ARBA00004651"/>
    </source>
</evidence>
<evidence type="ECO:0000256" key="3">
    <source>
        <dbReference type="ARBA" id="ARBA00022475"/>
    </source>
</evidence>
<reference evidence="9 10" key="1">
    <citation type="submission" date="2023-07" db="EMBL/GenBank/DDBJ databases">
        <title>The novel representative of Negativicutes class, Anaeroselena agilis gen. nov. sp. nov.</title>
        <authorList>
            <person name="Prokofeva M.I."/>
            <person name="Elcheninov A.G."/>
            <person name="Klyukina A."/>
            <person name="Kublanov I.V."/>
            <person name="Frolov E.N."/>
            <person name="Podosokorskaya O.A."/>
        </authorList>
    </citation>
    <scope>NUCLEOTIDE SEQUENCE [LARGE SCALE GENOMIC DNA]</scope>
    <source>
        <strain evidence="9 10">4137-cl</strain>
    </source>
</reference>
<feature type="transmembrane region" description="Helical" evidence="7">
    <location>
        <begin position="139"/>
        <end position="160"/>
    </location>
</feature>
<feature type="transmembrane region" description="Helical" evidence="7">
    <location>
        <begin position="249"/>
        <end position="272"/>
    </location>
</feature>
<feature type="transmembrane region" description="Helical" evidence="7">
    <location>
        <begin position="12"/>
        <end position="36"/>
    </location>
</feature>
<feature type="transmembrane region" description="Helical" evidence="7">
    <location>
        <begin position="342"/>
        <end position="367"/>
    </location>
</feature>
<feature type="transmembrane region" description="Helical" evidence="7">
    <location>
        <begin position="81"/>
        <end position="100"/>
    </location>
</feature>
<comment type="caution">
    <text evidence="9">The sequence shown here is derived from an EMBL/GenBank/DDBJ whole genome shotgun (WGS) entry which is preliminary data.</text>
</comment>
<proteinExistence type="predicted"/>
<feature type="transmembrane region" description="Helical" evidence="7">
    <location>
        <begin position="284"/>
        <end position="303"/>
    </location>
</feature>
<keyword evidence="10" id="KW-1185">Reference proteome</keyword>
<dbReference type="PANTHER" id="PTHR43414">
    <property type="entry name" value="MULTIDRUG RESISTANCE PROTEIN MDTG"/>
    <property type="match status" value="1"/>
</dbReference>
<feature type="transmembrane region" description="Helical" evidence="7">
    <location>
        <begin position="48"/>
        <end position="69"/>
    </location>
</feature>
<dbReference type="InterPro" id="IPR011701">
    <property type="entry name" value="MFS"/>
</dbReference>
<evidence type="ECO:0000256" key="2">
    <source>
        <dbReference type="ARBA" id="ARBA00022448"/>
    </source>
</evidence>
<evidence type="ECO:0000256" key="5">
    <source>
        <dbReference type="ARBA" id="ARBA00022989"/>
    </source>
</evidence>
<feature type="transmembrane region" description="Helical" evidence="7">
    <location>
        <begin position="166"/>
        <end position="188"/>
    </location>
</feature>
<organism evidence="9 10">
    <name type="scientific">Anaeroselena agilis</name>
    <dbReference type="NCBI Taxonomy" id="3063788"/>
    <lineage>
        <taxon>Bacteria</taxon>
        <taxon>Bacillati</taxon>
        <taxon>Bacillota</taxon>
        <taxon>Negativicutes</taxon>
        <taxon>Acetonemataceae</taxon>
        <taxon>Anaeroselena</taxon>
    </lineage>
</organism>
<feature type="transmembrane region" description="Helical" evidence="7">
    <location>
        <begin position="373"/>
        <end position="392"/>
    </location>
</feature>
<keyword evidence="6 7" id="KW-0472">Membrane</keyword>
<dbReference type="RefSeq" id="WP_413781573.1">
    <property type="nucleotide sequence ID" value="NZ_JAUOZS010000001.1"/>
</dbReference>
<evidence type="ECO:0000256" key="7">
    <source>
        <dbReference type="SAM" id="Phobius"/>
    </source>
</evidence>
<dbReference type="InterPro" id="IPR036259">
    <property type="entry name" value="MFS_trans_sf"/>
</dbReference>
<accession>A0ABU3P242</accession>
<dbReference type="PROSITE" id="PS50850">
    <property type="entry name" value="MFS"/>
    <property type="match status" value="1"/>
</dbReference>
<feature type="transmembrane region" description="Helical" evidence="7">
    <location>
        <begin position="315"/>
        <end position="335"/>
    </location>
</feature>
<feature type="transmembrane region" description="Helical" evidence="7">
    <location>
        <begin position="209"/>
        <end position="237"/>
    </location>
</feature>
<gene>
    <name evidence="9" type="ORF">Q4T40_17905</name>
</gene>
<comment type="subcellular location">
    <subcellularLocation>
        <location evidence="1">Cell membrane</location>
        <topology evidence="1">Multi-pass membrane protein</topology>
    </subcellularLocation>
</comment>
<keyword evidence="5 7" id="KW-1133">Transmembrane helix</keyword>
<keyword evidence="3" id="KW-1003">Cell membrane</keyword>
<dbReference type="InterPro" id="IPR001958">
    <property type="entry name" value="Tet-R_TetA/multi-R_MdtG-like"/>
</dbReference>
<evidence type="ECO:0000256" key="6">
    <source>
        <dbReference type="ARBA" id="ARBA00023136"/>
    </source>
</evidence>
<evidence type="ECO:0000313" key="9">
    <source>
        <dbReference type="EMBL" id="MDT8903112.1"/>
    </source>
</evidence>
<sequence length="405" mass="42731">MPPLPEWKKNLAALWFAQLAGMGAITGVMAFLPLYVRELGITDLAEAGVWSGLLMGAAPLTAALAGPFWGAVADRRGRKRMVERVMFAFFTVMVLMGFVASVNQLLFLRVIQGVFGGFTAAALALVTSLSPPDQITWTLGIFQTAMIAGSAFGPMFGGIIADHFGYRWAFVSFGLLCLISLVIIRLAVVERFTPAAATAKQPVWREIGSIITIPGLWLTLALQFLIQFAMMIIAPILPIYVHVLSPDLTYIASAAGAIIAAAGLTSAVASAAMGKISKRFSHRAILTVAGALSAICFAAQALADNVLLFGAMRAVSGFFLGAMLPTVNALTYFLIPEEKRGVAYGVTTASMQMGIVLGPISGGALAVYFGFPAVFWLSALLFAAVAVCVLLVRSLPDTGDDKPSA</sequence>